<dbReference type="CDD" id="cd06604">
    <property type="entry name" value="GH31_glucosidase_II_MalA"/>
    <property type="match status" value="1"/>
</dbReference>
<dbReference type="GO" id="GO:0004553">
    <property type="term" value="F:hydrolase activity, hydrolyzing O-glycosyl compounds"/>
    <property type="evidence" value="ECO:0007669"/>
    <property type="project" value="InterPro"/>
</dbReference>
<gene>
    <name evidence="7" type="ORF">IAC61_01535</name>
</gene>
<dbReference type="InterPro" id="IPR000322">
    <property type="entry name" value="Glyco_hydro_31_TIM"/>
</dbReference>
<dbReference type="PANTHER" id="PTHR22762">
    <property type="entry name" value="ALPHA-GLUCOSIDASE"/>
    <property type="match status" value="1"/>
</dbReference>
<dbReference type="InterPro" id="IPR011013">
    <property type="entry name" value="Gal_mutarotase_sf_dom"/>
</dbReference>
<dbReference type="Gene3D" id="3.20.20.80">
    <property type="entry name" value="Glycosidases"/>
    <property type="match status" value="2"/>
</dbReference>
<dbReference type="Pfam" id="PF01055">
    <property type="entry name" value="Glyco_hydro_31_2nd"/>
    <property type="match status" value="1"/>
</dbReference>
<dbReference type="PANTHER" id="PTHR22762:SF120">
    <property type="entry name" value="HETEROGLYCAN GLUCOSIDASE 1"/>
    <property type="match status" value="1"/>
</dbReference>
<comment type="similarity">
    <text evidence="1 2">Belongs to the glycosyl hydrolase 31 family.</text>
</comment>
<dbReference type="Pfam" id="PF17137">
    <property type="entry name" value="DUF5110"/>
    <property type="match status" value="1"/>
</dbReference>
<evidence type="ECO:0000313" key="8">
    <source>
        <dbReference type="Proteomes" id="UP000823634"/>
    </source>
</evidence>
<evidence type="ECO:0000259" key="5">
    <source>
        <dbReference type="Pfam" id="PF17137"/>
    </source>
</evidence>
<dbReference type="EMBL" id="JADINA010000012">
    <property type="protein sequence ID" value="MBO8425989.1"/>
    <property type="molecule type" value="Genomic_DNA"/>
</dbReference>
<dbReference type="AlphaFoldDB" id="A0A9D9GVB9"/>
<dbReference type="Pfam" id="PF21365">
    <property type="entry name" value="Glyco_hydro_31_3rd"/>
    <property type="match status" value="1"/>
</dbReference>
<evidence type="ECO:0000259" key="6">
    <source>
        <dbReference type="Pfam" id="PF21365"/>
    </source>
</evidence>
<dbReference type="SUPFAM" id="SSF74650">
    <property type="entry name" value="Galactose mutarotase-like"/>
    <property type="match status" value="1"/>
</dbReference>
<feature type="domain" description="DUF5110" evidence="5">
    <location>
        <begin position="658"/>
        <end position="695"/>
    </location>
</feature>
<dbReference type="InterPro" id="IPR033403">
    <property type="entry name" value="DUF5110"/>
</dbReference>
<dbReference type="Gene3D" id="2.60.40.1760">
    <property type="entry name" value="glycosyl hydrolase (family 31)"/>
    <property type="match status" value="1"/>
</dbReference>
<dbReference type="GO" id="GO:0030246">
    <property type="term" value="F:carbohydrate binding"/>
    <property type="evidence" value="ECO:0007669"/>
    <property type="project" value="InterPro"/>
</dbReference>
<keyword evidence="2" id="KW-0378">Hydrolase</keyword>
<evidence type="ECO:0000256" key="2">
    <source>
        <dbReference type="RuleBase" id="RU361185"/>
    </source>
</evidence>
<accession>A0A9D9GVB9</accession>
<organism evidence="7 8">
    <name type="scientific">Candidatus Alloenteromonas pullistercoris</name>
    <dbReference type="NCBI Taxonomy" id="2840785"/>
    <lineage>
        <taxon>Bacteria</taxon>
        <taxon>Bacillati</taxon>
        <taxon>Bacillota</taxon>
        <taxon>Bacillota incertae sedis</taxon>
        <taxon>Candidatus Alloenteromonas</taxon>
    </lineage>
</organism>
<dbReference type="Gene3D" id="2.60.40.4040">
    <property type="match status" value="1"/>
</dbReference>
<protein>
    <submittedName>
        <fullName evidence="7">DUF5110 domain-containing protein</fullName>
    </submittedName>
</protein>
<reference evidence="7" key="2">
    <citation type="journal article" date="2021" name="PeerJ">
        <title>Extensive microbial diversity within the chicken gut microbiome revealed by metagenomics and culture.</title>
        <authorList>
            <person name="Gilroy R."/>
            <person name="Ravi A."/>
            <person name="Getino M."/>
            <person name="Pursley I."/>
            <person name="Horton D.L."/>
            <person name="Alikhan N.F."/>
            <person name="Baker D."/>
            <person name="Gharbi K."/>
            <person name="Hall N."/>
            <person name="Watson M."/>
            <person name="Adriaenssens E.M."/>
            <person name="Foster-Nyarko E."/>
            <person name="Jarju S."/>
            <person name="Secka A."/>
            <person name="Antonio M."/>
            <person name="Oren A."/>
            <person name="Chaudhuri R.R."/>
            <person name="La Ragione R."/>
            <person name="Hildebrand F."/>
            <person name="Pallen M.J."/>
        </authorList>
    </citation>
    <scope>NUCLEOTIDE SEQUENCE</scope>
    <source>
        <strain evidence="7">17113</strain>
    </source>
</reference>
<reference evidence="7" key="1">
    <citation type="submission" date="2020-10" db="EMBL/GenBank/DDBJ databases">
        <authorList>
            <person name="Gilroy R."/>
        </authorList>
    </citation>
    <scope>NUCLEOTIDE SEQUENCE</scope>
    <source>
        <strain evidence="7">17113</strain>
    </source>
</reference>
<dbReference type="InterPro" id="IPR017853">
    <property type="entry name" value="GH"/>
</dbReference>
<dbReference type="GO" id="GO:0005975">
    <property type="term" value="P:carbohydrate metabolic process"/>
    <property type="evidence" value="ECO:0007669"/>
    <property type="project" value="InterPro"/>
</dbReference>
<dbReference type="CDD" id="cd14752">
    <property type="entry name" value="GH31_N"/>
    <property type="match status" value="1"/>
</dbReference>
<dbReference type="InterPro" id="IPR025887">
    <property type="entry name" value="Glyco_hydro_31_N_dom"/>
</dbReference>
<evidence type="ECO:0000259" key="4">
    <source>
        <dbReference type="Pfam" id="PF13802"/>
    </source>
</evidence>
<feature type="domain" description="Glycoside hydrolase family 31 TIM barrel" evidence="3">
    <location>
        <begin position="232"/>
        <end position="549"/>
    </location>
</feature>
<name>A0A9D9GVB9_9FIRM</name>
<evidence type="ECO:0000259" key="3">
    <source>
        <dbReference type="Pfam" id="PF01055"/>
    </source>
</evidence>
<evidence type="ECO:0000313" key="7">
    <source>
        <dbReference type="EMBL" id="MBO8425989.1"/>
    </source>
</evidence>
<feature type="domain" description="Glycosyl hydrolase family 31 C-terminal" evidence="6">
    <location>
        <begin position="561"/>
        <end position="640"/>
    </location>
</feature>
<dbReference type="SUPFAM" id="SSF51445">
    <property type="entry name" value="(Trans)glycosidases"/>
    <property type="match status" value="1"/>
</dbReference>
<dbReference type="InterPro" id="IPR048395">
    <property type="entry name" value="Glyco_hydro_31_C"/>
</dbReference>
<dbReference type="Proteomes" id="UP000823634">
    <property type="component" value="Unassembled WGS sequence"/>
</dbReference>
<dbReference type="Pfam" id="PF13802">
    <property type="entry name" value="Gal_mutarotas_2"/>
    <property type="match status" value="1"/>
</dbReference>
<dbReference type="SUPFAM" id="SSF51011">
    <property type="entry name" value="Glycosyl hydrolase domain"/>
    <property type="match status" value="1"/>
</dbReference>
<proteinExistence type="inferred from homology"/>
<comment type="caution">
    <text evidence="7">The sequence shown here is derived from an EMBL/GenBank/DDBJ whole genome shotgun (WGS) entry which is preliminary data.</text>
</comment>
<sequence>MKIEKQSNGEFRLESPSGTRFLFFLSTSAFRIRMKDVRASFAVKPIALVDDGIEVGEYWLSYGDLRVEVSPSFALTVYFKGQKALCTLPFVQKEETIDASLAEKEGHAANSSGEYEGGIGFAFDGPVYGLGDKTGPLDKRGYGYVNWNTDDPTPHSDTYKSLYKSIPFFLLFSPSCTAGLFFDNTSKCLFDIGKRKKGVVEYAYAEGGLDLYCFFGAMPDVISDYTSLLGRTPLPPRKALGNQQSRWSYSNEEELLSMVKGYEDADIPLSMVHFDIDYMDRYMDFTINSSAFPDFPSLLSRLKEKGIGACAIVDAGVKALEGYPIYDEGMEKGYFCTLNGEVYHGEVWPGDSVFPAFAKKEVRAWWAENVFRFLEKTGLTGIENDMNEPSSFKGPLPDDVDMGGLPHCVAHNVYGHWIDEATFAGFAKADKRPYIITRAAYAGTSAFAATWSGDNQSSYDHLRLMIPQLCNLSLSGFVNCGVDIGGFGGDTTAELLTRWYVAALFNPLYRNHSSLGTIKQEPFAFDELTTKRIRKAILTRYELLPTFYDSLFLHLSSGLLPIRPLVYNFPEDENVYNENTSLMLGESLLLAPSLFPGQSKRSAYFPDGFYSYFDGKHYDKGYHLIDCSLDDIPLFVRDHSLLCLNPVGTKSTAYSDVLRLYWTMDEAATYHYEDDGDTLAYQKGAYNLFLLRADREKGVCVIPVHLGIPTHYAKIEIDTPDGGHFVSDFSLKGQ</sequence>
<evidence type="ECO:0000256" key="1">
    <source>
        <dbReference type="ARBA" id="ARBA00007806"/>
    </source>
</evidence>
<keyword evidence="2" id="KW-0326">Glycosidase</keyword>
<feature type="domain" description="Glycoside hydrolase family 31 N-terminal" evidence="4">
    <location>
        <begin position="39"/>
        <end position="191"/>
    </location>
</feature>